<dbReference type="Pfam" id="PF01553">
    <property type="entry name" value="Acyltransferase"/>
    <property type="match status" value="1"/>
</dbReference>
<keyword evidence="9" id="KW-1185">Reference proteome</keyword>
<evidence type="ECO:0000256" key="3">
    <source>
        <dbReference type="ARBA" id="ARBA00022679"/>
    </source>
</evidence>
<accession>A0A1H2XMG9</accession>
<dbReference type="SMART" id="SM00563">
    <property type="entry name" value="PlsC"/>
    <property type="match status" value="1"/>
</dbReference>
<evidence type="ECO:0000256" key="4">
    <source>
        <dbReference type="ARBA" id="ARBA00023098"/>
    </source>
</evidence>
<dbReference type="GO" id="GO:0006654">
    <property type="term" value="P:phosphatidic acid biosynthetic process"/>
    <property type="evidence" value="ECO:0007669"/>
    <property type="project" value="TreeGrafter"/>
</dbReference>
<dbReference type="STRING" id="564137.SAMN04488238_104251"/>
<dbReference type="EMBL" id="FNOM01000004">
    <property type="protein sequence ID" value="SDW93956.1"/>
    <property type="molecule type" value="Genomic_DNA"/>
</dbReference>
<dbReference type="CDD" id="cd07989">
    <property type="entry name" value="LPLAT_AGPAT-like"/>
    <property type="match status" value="1"/>
</dbReference>
<organism evidence="8 9">
    <name type="scientific">Roseicitreum antarcticum</name>
    <dbReference type="NCBI Taxonomy" id="564137"/>
    <lineage>
        <taxon>Bacteria</taxon>
        <taxon>Pseudomonadati</taxon>
        <taxon>Pseudomonadota</taxon>
        <taxon>Alphaproteobacteria</taxon>
        <taxon>Rhodobacterales</taxon>
        <taxon>Paracoccaceae</taxon>
        <taxon>Roseicitreum</taxon>
    </lineage>
</organism>
<dbReference type="InterPro" id="IPR002123">
    <property type="entry name" value="Plipid/glycerol_acylTrfase"/>
</dbReference>
<gene>
    <name evidence="8" type="ORF">SAMN04488238_104251</name>
</gene>
<dbReference type="GO" id="GO:0003841">
    <property type="term" value="F:1-acylglycerol-3-phosphate O-acyltransferase activity"/>
    <property type="evidence" value="ECO:0007669"/>
    <property type="project" value="TreeGrafter"/>
</dbReference>
<keyword evidence="6" id="KW-1133">Transmembrane helix</keyword>
<evidence type="ECO:0000256" key="6">
    <source>
        <dbReference type="SAM" id="Phobius"/>
    </source>
</evidence>
<dbReference type="PANTHER" id="PTHR10434">
    <property type="entry name" value="1-ACYL-SN-GLYCEROL-3-PHOSPHATE ACYLTRANSFERASE"/>
    <property type="match status" value="1"/>
</dbReference>
<name>A0A1H2XMG9_9RHOB</name>
<keyword evidence="4" id="KW-0443">Lipid metabolism</keyword>
<keyword evidence="5 8" id="KW-0012">Acyltransferase</keyword>
<dbReference type="Proteomes" id="UP000198539">
    <property type="component" value="Unassembled WGS sequence"/>
</dbReference>
<evidence type="ECO:0000313" key="8">
    <source>
        <dbReference type="EMBL" id="SDW93956.1"/>
    </source>
</evidence>
<evidence type="ECO:0000313" key="9">
    <source>
        <dbReference type="Proteomes" id="UP000198539"/>
    </source>
</evidence>
<reference evidence="8 9" key="1">
    <citation type="submission" date="2016-10" db="EMBL/GenBank/DDBJ databases">
        <authorList>
            <person name="de Groot N.N."/>
        </authorList>
    </citation>
    <scope>NUCLEOTIDE SEQUENCE [LARGE SCALE GENOMIC DNA]</scope>
    <source>
        <strain evidence="8 9">CGMCC 1.8894</strain>
    </source>
</reference>
<keyword evidence="6" id="KW-0472">Membrane</keyword>
<sequence length="296" mass="32053">MPEPVPTPVFVPSSVPDPVPVSAAKSTTWYSTEPPPPLVVQGFGWLRVALRGGALALIVYGGLIVLLLARLLERPLFGQRRPVTPFITQAACRAALMALGLRLRVQGKPMQLPGALVANHASWLDIFALNAAQQGYFVAKSEVAGWPGIGWLARATGTLFIARKVQAAGEQKRTFEARLRMGHRLLFFPEGTSSDGRRVLPFKSTLFAAFFAPELRDVLHIQPVSVVYSAPEGTDPRLYGWWGDMGFAAHMLVVLGAARRGQVALTFHPPRPVSGFADRKALAKYCQATVQGGCGF</sequence>
<evidence type="ECO:0000256" key="5">
    <source>
        <dbReference type="ARBA" id="ARBA00023315"/>
    </source>
</evidence>
<feature type="domain" description="Phospholipid/glycerol acyltransferase" evidence="7">
    <location>
        <begin position="114"/>
        <end position="229"/>
    </location>
</feature>
<proteinExistence type="predicted"/>
<keyword evidence="3 8" id="KW-0808">Transferase</keyword>
<evidence type="ECO:0000259" key="7">
    <source>
        <dbReference type="SMART" id="SM00563"/>
    </source>
</evidence>
<comment type="pathway">
    <text evidence="1">Lipid metabolism.</text>
</comment>
<protein>
    <submittedName>
        <fullName evidence="8">Lyso-ornithine lipid acyltransferase</fullName>
    </submittedName>
</protein>
<evidence type="ECO:0000256" key="2">
    <source>
        <dbReference type="ARBA" id="ARBA00022516"/>
    </source>
</evidence>
<keyword evidence="6" id="KW-0812">Transmembrane</keyword>
<dbReference type="AlphaFoldDB" id="A0A1H2XMG9"/>
<feature type="transmembrane region" description="Helical" evidence="6">
    <location>
        <begin position="48"/>
        <end position="72"/>
    </location>
</feature>
<dbReference type="PANTHER" id="PTHR10434:SF64">
    <property type="entry name" value="1-ACYL-SN-GLYCEROL-3-PHOSPHATE ACYLTRANSFERASE-RELATED"/>
    <property type="match status" value="1"/>
</dbReference>
<dbReference type="SUPFAM" id="SSF69593">
    <property type="entry name" value="Glycerol-3-phosphate (1)-acyltransferase"/>
    <property type="match status" value="1"/>
</dbReference>
<evidence type="ECO:0000256" key="1">
    <source>
        <dbReference type="ARBA" id="ARBA00005189"/>
    </source>
</evidence>
<keyword evidence="2" id="KW-0444">Lipid biosynthesis</keyword>